<dbReference type="PROSITE" id="PS00138">
    <property type="entry name" value="SUBTILASE_SER"/>
    <property type="match status" value="1"/>
</dbReference>
<accession>A0A427T3C4</accession>
<dbReference type="GO" id="GO:0006508">
    <property type="term" value="P:proteolysis"/>
    <property type="evidence" value="ECO:0007669"/>
    <property type="project" value="UniProtKB-KW"/>
</dbReference>
<dbReference type="PRINTS" id="PR00723">
    <property type="entry name" value="SUBTILISIN"/>
</dbReference>
<feature type="signal peptide" evidence="7">
    <location>
        <begin position="1"/>
        <end position="25"/>
    </location>
</feature>
<feature type="chain" id="PRO_5038968615" evidence="7">
    <location>
        <begin position="26"/>
        <end position="513"/>
    </location>
</feature>
<dbReference type="Pfam" id="PF05922">
    <property type="entry name" value="Inhibitor_I9"/>
    <property type="match status" value="1"/>
</dbReference>
<dbReference type="SUPFAM" id="SSF52743">
    <property type="entry name" value="Subtilisin-like"/>
    <property type="match status" value="1"/>
</dbReference>
<evidence type="ECO:0000313" key="10">
    <source>
        <dbReference type="Proteomes" id="UP000267081"/>
    </source>
</evidence>
<dbReference type="InterPro" id="IPR008979">
    <property type="entry name" value="Galactose-bd-like_sf"/>
</dbReference>
<keyword evidence="7" id="KW-0732">Signal</keyword>
<evidence type="ECO:0000256" key="5">
    <source>
        <dbReference type="PROSITE-ProRule" id="PRU01240"/>
    </source>
</evidence>
<feature type="active site" description="Charge relay system" evidence="5">
    <location>
        <position position="337"/>
    </location>
</feature>
<proteinExistence type="inferred from homology"/>
<feature type="domain" description="P/Homo B" evidence="8">
    <location>
        <begin position="393"/>
        <end position="513"/>
    </location>
</feature>
<dbReference type="InterPro" id="IPR010259">
    <property type="entry name" value="S8pro/Inhibitor_I9"/>
</dbReference>
<dbReference type="Pfam" id="PF00082">
    <property type="entry name" value="Peptidase_S8"/>
    <property type="match status" value="1"/>
</dbReference>
<gene>
    <name evidence="9" type="ORF">EIY87_27390</name>
</gene>
<dbReference type="InterPro" id="IPR034193">
    <property type="entry name" value="PCSK9_ProteinaseK-like"/>
</dbReference>
<dbReference type="CDD" id="cd04077">
    <property type="entry name" value="Peptidases_S8_PCSK9_ProteinaseK_like"/>
    <property type="match status" value="1"/>
</dbReference>
<dbReference type="Gene3D" id="2.60.120.260">
    <property type="entry name" value="Galactose-binding domain-like"/>
    <property type="match status" value="1"/>
</dbReference>
<keyword evidence="2 5" id="KW-0645">Protease</keyword>
<dbReference type="PANTHER" id="PTHR43806">
    <property type="entry name" value="PEPTIDASE S8"/>
    <property type="match status" value="1"/>
</dbReference>
<dbReference type="SUPFAM" id="SSF49785">
    <property type="entry name" value="Galactose-binding domain-like"/>
    <property type="match status" value="1"/>
</dbReference>
<protein>
    <submittedName>
        <fullName evidence="9">S8 family peptidase</fullName>
    </submittedName>
</protein>
<dbReference type="PROSITE" id="PS00136">
    <property type="entry name" value="SUBTILASE_ASP"/>
    <property type="match status" value="1"/>
</dbReference>
<name>A0A427T3C4_9PSEU</name>
<evidence type="ECO:0000256" key="1">
    <source>
        <dbReference type="ARBA" id="ARBA00011073"/>
    </source>
</evidence>
<dbReference type="Gene3D" id="3.30.70.80">
    <property type="entry name" value="Peptidase S8 propeptide/proteinase inhibitor I9"/>
    <property type="match status" value="1"/>
</dbReference>
<sequence length="513" mass="51526">MRLVTKIGVVAAVSALTALSGNAVATASEGTIVGAGGADAVKDSYIVVFKDGTAAESKAKEVTSRHGGTVARTFSAALRGFTGTMSETQAKRIAADPAVSTVEQNRVVRASADQLNPPSWGLDRVDQRNLPLDQKYSYSTTASNVHAYVIDTGINLTHSTFGGRATSGYDFVDNDSNATDCQGHGTHVAGTIGGSQYGLAKEVKLVAVRVLNCSGSGTTAGVISGVDWVTANAIKPAVANMSLGGGASSTLDSAVQRSINAGITYGLAAGNDNGANACNGSPGRVAAGITVGATTSTDARASYSNIGSCLDIFAPGSGITSSWIGSSTATNTISGTSMATPHVVGAAALYLATNTGATPQQVRDALVANGTTGKVTNAGTGSPNVLLYTGTGTTPPPPTCGTVTNGTDVAIPDRGAAVTSSVSVSGCNRNASATTAVEVHIVHTYVGDLVIDLVAPDGSAYRLKNSSSDSSDNINTTYSANVSGEAANGTWSLRVQDVASLDTGRIDSWSLTV</sequence>
<reference evidence="9 10" key="1">
    <citation type="submission" date="2018-12" db="EMBL/GenBank/DDBJ databases">
        <title>Amycolatopsis eburnea sp. nov. actinomycete associate with arbuscular mycorrhiza fungal spore.</title>
        <authorList>
            <person name="Lumyong S."/>
            <person name="Chaiya L."/>
        </authorList>
    </citation>
    <scope>NUCLEOTIDE SEQUENCE [LARGE SCALE GENOMIC DNA]</scope>
    <source>
        <strain evidence="9 10">GLM-1</strain>
    </source>
</reference>
<keyword evidence="10" id="KW-1185">Reference proteome</keyword>
<dbReference type="InterPro" id="IPR022398">
    <property type="entry name" value="Peptidase_S8_His-AS"/>
</dbReference>
<dbReference type="FunFam" id="3.40.50.200:FF:000014">
    <property type="entry name" value="Proteinase K"/>
    <property type="match status" value="1"/>
</dbReference>
<dbReference type="GO" id="GO:0005615">
    <property type="term" value="C:extracellular space"/>
    <property type="evidence" value="ECO:0007669"/>
    <property type="project" value="TreeGrafter"/>
</dbReference>
<evidence type="ECO:0000256" key="6">
    <source>
        <dbReference type="RuleBase" id="RU003355"/>
    </source>
</evidence>
<dbReference type="EMBL" id="RSEC01000058">
    <property type="protein sequence ID" value="RSD13450.1"/>
    <property type="molecule type" value="Genomic_DNA"/>
</dbReference>
<dbReference type="Gene3D" id="3.40.50.200">
    <property type="entry name" value="Peptidase S8/S53 domain"/>
    <property type="match status" value="1"/>
</dbReference>
<dbReference type="Proteomes" id="UP000267081">
    <property type="component" value="Unassembled WGS sequence"/>
</dbReference>
<organism evidence="9 10">
    <name type="scientific">Amycolatopsis eburnea</name>
    <dbReference type="NCBI Taxonomy" id="2267691"/>
    <lineage>
        <taxon>Bacteria</taxon>
        <taxon>Bacillati</taxon>
        <taxon>Actinomycetota</taxon>
        <taxon>Actinomycetes</taxon>
        <taxon>Pseudonocardiales</taxon>
        <taxon>Pseudonocardiaceae</taxon>
        <taxon>Amycolatopsis</taxon>
    </lineage>
</organism>
<dbReference type="AlphaFoldDB" id="A0A427T3C4"/>
<dbReference type="InterPro" id="IPR000209">
    <property type="entry name" value="Peptidase_S8/S53_dom"/>
</dbReference>
<evidence type="ECO:0000256" key="4">
    <source>
        <dbReference type="ARBA" id="ARBA00022825"/>
    </source>
</evidence>
<dbReference type="InterPro" id="IPR023827">
    <property type="entry name" value="Peptidase_S8_Asp-AS"/>
</dbReference>
<comment type="similarity">
    <text evidence="1 5 6">Belongs to the peptidase S8 family.</text>
</comment>
<dbReference type="InterPro" id="IPR002884">
    <property type="entry name" value="P_dom"/>
</dbReference>
<keyword evidence="3 5" id="KW-0378">Hydrolase</keyword>
<dbReference type="InterPro" id="IPR023828">
    <property type="entry name" value="Peptidase_S8_Ser-AS"/>
</dbReference>
<evidence type="ECO:0000256" key="2">
    <source>
        <dbReference type="ARBA" id="ARBA00022670"/>
    </source>
</evidence>
<comment type="caution">
    <text evidence="9">The sequence shown here is derived from an EMBL/GenBank/DDBJ whole genome shotgun (WGS) entry which is preliminary data.</text>
</comment>
<feature type="active site" description="Charge relay system" evidence="5">
    <location>
        <position position="184"/>
    </location>
</feature>
<dbReference type="GO" id="GO:0004252">
    <property type="term" value="F:serine-type endopeptidase activity"/>
    <property type="evidence" value="ECO:0007669"/>
    <property type="project" value="UniProtKB-UniRule"/>
</dbReference>
<dbReference type="PANTHER" id="PTHR43806:SF11">
    <property type="entry name" value="CEREVISIN-RELATED"/>
    <property type="match status" value="1"/>
</dbReference>
<dbReference type="SUPFAM" id="SSF54897">
    <property type="entry name" value="Protease propeptides/inhibitors"/>
    <property type="match status" value="1"/>
</dbReference>
<evidence type="ECO:0000313" key="9">
    <source>
        <dbReference type="EMBL" id="RSD13450.1"/>
    </source>
</evidence>
<dbReference type="InterPro" id="IPR037045">
    <property type="entry name" value="S8pro/Inhibitor_I9_sf"/>
</dbReference>
<dbReference type="OrthoDB" id="9766923at2"/>
<dbReference type="PROSITE" id="PS51829">
    <property type="entry name" value="P_HOMO_B"/>
    <property type="match status" value="1"/>
</dbReference>
<dbReference type="InterPro" id="IPR036852">
    <property type="entry name" value="Peptidase_S8/S53_dom_sf"/>
</dbReference>
<dbReference type="PROSITE" id="PS51892">
    <property type="entry name" value="SUBTILASE"/>
    <property type="match status" value="1"/>
</dbReference>
<evidence type="ECO:0000256" key="3">
    <source>
        <dbReference type="ARBA" id="ARBA00022801"/>
    </source>
</evidence>
<feature type="active site" description="Charge relay system" evidence="5">
    <location>
        <position position="151"/>
    </location>
</feature>
<dbReference type="PROSITE" id="PS00137">
    <property type="entry name" value="SUBTILASE_HIS"/>
    <property type="match status" value="1"/>
</dbReference>
<keyword evidence="4 5" id="KW-0720">Serine protease</keyword>
<evidence type="ECO:0000259" key="8">
    <source>
        <dbReference type="PROSITE" id="PS51829"/>
    </source>
</evidence>
<evidence type="ECO:0000256" key="7">
    <source>
        <dbReference type="SAM" id="SignalP"/>
    </source>
</evidence>
<dbReference type="InterPro" id="IPR050131">
    <property type="entry name" value="Peptidase_S8_subtilisin-like"/>
</dbReference>
<dbReference type="Pfam" id="PF01483">
    <property type="entry name" value="P_proprotein"/>
    <property type="match status" value="1"/>
</dbReference>
<dbReference type="RefSeq" id="WP_125312740.1">
    <property type="nucleotide sequence ID" value="NZ_RSEC01000058.1"/>
</dbReference>
<dbReference type="InterPro" id="IPR015500">
    <property type="entry name" value="Peptidase_S8_subtilisin-rel"/>
</dbReference>